<dbReference type="InterPro" id="IPR001375">
    <property type="entry name" value="Peptidase_S9_cat"/>
</dbReference>
<comment type="caution">
    <text evidence="11">The sequence shown here is derived from an EMBL/GenBank/DDBJ whole genome shotgun (WGS) entry which is preliminary data.</text>
</comment>
<dbReference type="GO" id="GO:0004177">
    <property type="term" value="F:aminopeptidase activity"/>
    <property type="evidence" value="ECO:0007669"/>
    <property type="project" value="UniProtKB-KW"/>
</dbReference>
<keyword evidence="12" id="KW-1185">Reference proteome</keyword>
<keyword evidence="6" id="KW-0325">Glycoprotein</keyword>
<dbReference type="PANTHER" id="PTHR11731:SF160">
    <property type="entry name" value="DIPEPTIDYL AMINOPEPTIDASE A"/>
    <property type="match status" value="1"/>
</dbReference>
<comment type="similarity">
    <text evidence="1">Belongs to the peptidase S9B family.</text>
</comment>
<evidence type="ECO:0000259" key="10">
    <source>
        <dbReference type="Pfam" id="PF00930"/>
    </source>
</evidence>
<dbReference type="InterPro" id="IPR002469">
    <property type="entry name" value="Peptidase_S9B_N"/>
</dbReference>
<keyword evidence="8" id="KW-0472">Membrane</keyword>
<dbReference type="Pfam" id="PF00930">
    <property type="entry name" value="DPPIV_N"/>
    <property type="match status" value="1"/>
</dbReference>
<dbReference type="GO" id="GO:0006508">
    <property type="term" value="P:proteolysis"/>
    <property type="evidence" value="ECO:0007669"/>
    <property type="project" value="UniProtKB-KW"/>
</dbReference>
<feature type="region of interest" description="Disordered" evidence="7">
    <location>
        <begin position="218"/>
        <end position="299"/>
    </location>
</feature>
<evidence type="ECO:0000256" key="8">
    <source>
        <dbReference type="SAM" id="Phobius"/>
    </source>
</evidence>
<dbReference type="Gene3D" id="3.40.50.1820">
    <property type="entry name" value="alpha/beta hydrolase"/>
    <property type="match status" value="1"/>
</dbReference>
<feature type="compositionally biased region" description="Low complexity" evidence="7">
    <location>
        <begin position="151"/>
        <end position="160"/>
    </location>
</feature>
<feature type="compositionally biased region" description="Low complexity" evidence="7">
    <location>
        <begin position="168"/>
        <end position="178"/>
    </location>
</feature>
<dbReference type="InterPro" id="IPR050278">
    <property type="entry name" value="Serine_Prot_S9B/DPPIV"/>
</dbReference>
<dbReference type="SUPFAM" id="SSF82171">
    <property type="entry name" value="DPP6 N-terminal domain-like"/>
    <property type="match status" value="1"/>
</dbReference>
<keyword evidence="8" id="KW-1133">Transmembrane helix</keyword>
<evidence type="ECO:0000256" key="4">
    <source>
        <dbReference type="ARBA" id="ARBA00022801"/>
    </source>
</evidence>
<feature type="compositionally biased region" description="Acidic residues" evidence="7">
    <location>
        <begin position="223"/>
        <end position="248"/>
    </location>
</feature>
<feature type="domain" description="Dipeptidylpeptidase IV N-terminal" evidence="10">
    <location>
        <begin position="347"/>
        <end position="717"/>
    </location>
</feature>
<dbReference type="Proteomes" id="UP001378960">
    <property type="component" value="Unassembled WGS sequence"/>
</dbReference>
<evidence type="ECO:0000256" key="1">
    <source>
        <dbReference type="ARBA" id="ARBA00006150"/>
    </source>
</evidence>
<dbReference type="Pfam" id="PF00326">
    <property type="entry name" value="Peptidase_S9"/>
    <property type="match status" value="1"/>
</dbReference>
<evidence type="ECO:0000256" key="2">
    <source>
        <dbReference type="ARBA" id="ARBA00022438"/>
    </source>
</evidence>
<evidence type="ECO:0000256" key="5">
    <source>
        <dbReference type="ARBA" id="ARBA00022825"/>
    </source>
</evidence>
<keyword evidence="4" id="KW-0378">Hydrolase</keyword>
<dbReference type="GO" id="GO:0008239">
    <property type="term" value="F:dipeptidyl-peptidase activity"/>
    <property type="evidence" value="ECO:0007669"/>
    <property type="project" value="TreeGrafter"/>
</dbReference>
<evidence type="ECO:0000313" key="11">
    <source>
        <dbReference type="EMBL" id="GMM44829.1"/>
    </source>
</evidence>
<feature type="compositionally biased region" description="Basic and acidic residues" evidence="7">
    <location>
        <begin position="249"/>
        <end position="280"/>
    </location>
</feature>
<dbReference type="FunFam" id="3.40.50.1820:FF:000003">
    <property type="entry name" value="Dipeptidyl peptidase 4"/>
    <property type="match status" value="1"/>
</dbReference>
<evidence type="ECO:0000256" key="6">
    <source>
        <dbReference type="ARBA" id="ARBA00023180"/>
    </source>
</evidence>
<keyword evidence="3" id="KW-0645">Protease</keyword>
<dbReference type="SUPFAM" id="SSF53474">
    <property type="entry name" value="alpha/beta-Hydrolases"/>
    <property type="match status" value="1"/>
</dbReference>
<feature type="domain" description="Peptidase S9 prolyl oligopeptidase catalytic" evidence="9">
    <location>
        <begin position="811"/>
        <end position="1011"/>
    </location>
</feature>
<keyword evidence="5" id="KW-0720">Serine protease</keyword>
<evidence type="ECO:0000313" key="12">
    <source>
        <dbReference type="Proteomes" id="UP001378960"/>
    </source>
</evidence>
<dbReference type="GO" id="GO:0008236">
    <property type="term" value="F:serine-type peptidase activity"/>
    <property type="evidence" value="ECO:0007669"/>
    <property type="project" value="UniProtKB-KW"/>
</dbReference>
<protein>
    <submittedName>
        <fullName evidence="11">Ste13 protein</fullName>
    </submittedName>
</protein>
<keyword evidence="2" id="KW-0031">Aminopeptidase</keyword>
<feature type="transmembrane region" description="Helical" evidence="8">
    <location>
        <begin position="97"/>
        <end position="116"/>
    </location>
</feature>
<dbReference type="Gene3D" id="2.140.10.30">
    <property type="entry name" value="Dipeptidylpeptidase IV, N-terminal domain"/>
    <property type="match status" value="1"/>
</dbReference>
<keyword evidence="8" id="KW-0812">Transmembrane</keyword>
<feature type="region of interest" description="Disordered" evidence="7">
    <location>
        <begin position="135"/>
        <end position="180"/>
    </location>
</feature>
<dbReference type="GO" id="GO:0005886">
    <property type="term" value="C:plasma membrane"/>
    <property type="evidence" value="ECO:0007669"/>
    <property type="project" value="TreeGrafter"/>
</dbReference>
<dbReference type="AlphaFoldDB" id="A0AAV5R029"/>
<evidence type="ECO:0000256" key="3">
    <source>
        <dbReference type="ARBA" id="ARBA00022670"/>
    </source>
</evidence>
<proteinExistence type="inferred from homology"/>
<dbReference type="EMBL" id="BTGB01000001">
    <property type="protein sequence ID" value="GMM44829.1"/>
    <property type="molecule type" value="Genomic_DNA"/>
</dbReference>
<name>A0AAV5R029_PICKL</name>
<organism evidence="11 12">
    <name type="scientific">Pichia kluyveri</name>
    <name type="common">Yeast</name>
    <dbReference type="NCBI Taxonomy" id="36015"/>
    <lineage>
        <taxon>Eukaryota</taxon>
        <taxon>Fungi</taxon>
        <taxon>Dikarya</taxon>
        <taxon>Ascomycota</taxon>
        <taxon>Saccharomycotina</taxon>
        <taxon>Pichiomycetes</taxon>
        <taxon>Pichiales</taxon>
        <taxon>Pichiaceae</taxon>
        <taxon>Pichia</taxon>
    </lineage>
</organism>
<gene>
    <name evidence="11" type="ORF">DAPK24_014040</name>
</gene>
<accession>A0AAV5R029</accession>
<dbReference type="PANTHER" id="PTHR11731">
    <property type="entry name" value="PROTEASE FAMILY S9B,C DIPEPTIDYL-PEPTIDASE IV-RELATED"/>
    <property type="match status" value="1"/>
</dbReference>
<dbReference type="InterPro" id="IPR029058">
    <property type="entry name" value="AB_hydrolase_fold"/>
</dbReference>
<sequence length="1012" mass="115667">MARSKFNSVKLDNVNVHSEESLPEFQIDDETTDGFNIDEDDDDIDDLELGNQHLEYYPDAHRRGHTLLGDNEDFKYKLRRIYRNIQKELSTKNSKKLLVGLGIFVIAILFFAIMFFTGNGSDAKLPGGAIHDPNVNHQFDDVGDGKVQMPDNNNVQNDNNDQTDTDTDNGNNDQDQTTPQLAKMSLDDMRKGNYWVFDYQLNFIDFDEGVGESVETVKRDHDDDHDDDDDDDDDHDDDHDNDDGDDDEHENKKKGGKKDHDDGKDHDKDHDDKGKSKESNPVETQNDEPEQKQTTNTDKGFYLHNVGSELWLRQGADPEFNRKIIDLNSLTYNGVALNPTLISVTKSLDKIIVYSDSVKQWRHSSYAKYWLVDVKSLGVEPVYYLSKKDNGVETIMPVSLSYAAFTPDNKYIYFNYENNLMLRDLKTGKFTKVTKDGSLNKVSNGKPDWVYEEEVLGSDRAIYWDTEGSKFAFIQWDDDDVPVYNLEIFGNDEYPKIEKLRYPKPGFKNPKVSLYVYNIEKSKLIKVKQPEQDKSNKTVESLGDDFIIYQTVWLNDNELLFKRTDRTSRKIQVCVFNLNEGKTTIVRSINTDKYNGWYKNNGDIFVLPNNNGYIDTVVYENHDHLSHFKTPMDFEGDLLTGGEWDVIGGVSGFDESDNSIYFIGTAGNALQRQVYKVGLNDSSLVGLTKLSDIHSYSLKVSRGGKYAVMKYAGPGLPTEKIVELSRLSEGPHYYESLENLNNANSVATMLENYSIPSKEYKSFTLHDGVKVNVVEFKPANFDETKSYPLLVSVYGGPGIQKVSCDFSYGFEEIVASSLDAVVLYIDPRGTGGLGWDYRSYARNKIGYWEPRDITETTEMYANDNEFIDISKIGVWGWSYGGFTTLKTLEYDQGRVFKYGMAVAPVTNWKLYDSIYTERYLGNPEIEESYQDAKIENIKSFEKLDRFLIMHGTADDNVHYQNTLQLLNRFDINGIENYDVHVFTDSDHSIAHDNANTIVYDKLFSWIAEAFGK</sequence>
<evidence type="ECO:0000259" key="9">
    <source>
        <dbReference type="Pfam" id="PF00326"/>
    </source>
</evidence>
<reference evidence="11 12" key="1">
    <citation type="journal article" date="2023" name="Elife">
        <title>Identification of key yeast species and microbe-microbe interactions impacting larval growth of Drosophila in the wild.</title>
        <authorList>
            <person name="Mure A."/>
            <person name="Sugiura Y."/>
            <person name="Maeda R."/>
            <person name="Honda K."/>
            <person name="Sakurai N."/>
            <person name="Takahashi Y."/>
            <person name="Watada M."/>
            <person name="Katoh T."/>
            <person name="Gotoh A."/>
            <person name="Gotoh Y."/>
            <person name="Taniguchi I."/>
            <person name="Nakamura K."/>
            <person name="Hayashi T."/>
            <person name="Katayama T."/>
            <person name="Uemura T."/>
            <person name="Hattori Y."/>
        </authorList>
    </citation>
    <scope>NUCLEOTIDE SEQUENCE [LARGE SCALE GENOMIC DNA]</scope>
    <source>
        <strain evidence="11 12">PK-24</strain>
    </source>
</reference>
<evidence type="ECO:0000256" key="7">
    <source>
        <dbReference type="SAM" id="MobiDB-lite"/>
    </source>
</evidence>